<feature type="domain" description="RING-type" evidence="6">
    <location>
        <begin position="17"/>
        <end position="56"/>
    </location>
</feature>
<dbReference type="SMART" id="SM00336">
    <property type="entry name" value="BBOX"/>
    <property type="match status" value="1"/>
</dbReference>
<dbReference type="InterPro" id="IPR027370">
    <property type="entry name" value="Znf-RING_euk"/>
</dbReference>
<dbReference type="Gene3D" id="3.30.40.10">
    <property type="entry name" value="Zinc/RING finger domain, C3HC4 (zinc finger)"/>
    <property type="match status" value="1"/>
</dbReference>
<sequence>MLNETLSSNLMSKPPGCCICLDEFISPASLPCGHCFCLECIGEYWRISESCQCPLCMVVFPKRPQLKTIQTPQTENEIEPLKAGEVPCDICLAKRPAVRSCLVCLTSYCITHLEPHYQREDLGCHLLVSVVKNLEDSLCRLHGRKLERFCRSDRTCICTMCAKTEHRGHHVVSISMEAAKNKIKLKRRRIKIQQEIQDKLCVAEEMKLTADLHGELPADLWAQTRKLIKQLEEEISELQERNAELEQLSKTEDNLHFLQRFLHSCS</sequence>
<gene>
    <name evidence="8" type="ORF">ATANTOWER_008233</name>
</gene>
<dbReference type="Pfam" id="PF25600">
    <property type="entry name" value="TRIM_CC"/>
    <property type="match status" value="1"/>
</dbReference>
<dbReference type="PANTHER" id="PTHR25465">
    <property type="entry name" value="B-BOX DOMAIN CONTAINING"/>
    <property type="match status" value="1"/>
</dbReference>
<dbReference type="Pfam" id="PF00643">
    <property type="entry name" value="zf-B_box"/>
    <property type="match status" value="1"/>
</dbReference>
<dbReference type="Gene3D" id="3.30.160.60">
    <property type="entry name" value="Classic Zinc Finger"/>
    <property type="match status" value="1"/>
</dbReference>
<evidence type="ECO:0000259" key="6">
    <source>
        <dbReference type="PROSITE" id="PS50089"/>
    </source>
</evidence>
<comment type="caution">
    <text evidence="8">The sequence shown here is derived from an EMBL/GenBank/DDBJ whole genome shotgun (WGS) entry which is preliminary data.</text>
</comment>
<dbReference type="InterPro" id="IPR000315">
    <property type="entry name" value="Znf_B-box"/>
</dbReference>
<dbReference type="PROSITE" id="PS50119">
    <property type="entry name" value="ZF_BBOX"/>
    <property type="match status" value="1"/>
</dbReference>
<dbReference type="CDD" id="cd19769">
    <property type="entry name" value="Bbox2_TRIM16-like"/>
    <property type="match status" value="1"/>
</dbReference>
<keyword evidence="5" id="KW-0175">Coiled coil</keyword>
<proteinExistence type="predicted"/>
<evidence type="ECO:0000259" key="7">
    <source>
        <dbReference type="PROSITE" id="PS50119"/>
    </source>
</evidence>
<organism evidence="8 9">
    <name type="scientific">Ataeniobius toweri</name>
    <dbReference type="NCBI Taxonomy" id="208326"/>
    <lineage>
        <taxon>Eukaryota</taxon>
        <taxon>Metazoa</taxon>
        <taxon>Chordata</taxon>
        <taxon>Craniata</taxon>
        <taxon>Vertebrata</taxon>
        <taxon>Euteleostomi</taxon>
        <taxon>Actinopterygii</taxon>
        <taxon>Neopterygii</taxon>
        <taxon>Teleostei</taxon>
        <taxon>Neoteleostei</taxon>
        <taxon>Acanthomorphata</taxon>
        <taxon>Ovalentaria</taxon>
        <taxon>Atherinomorphae</taxon>
        <taxon>Cyprinodontiformes</taxon>
        <taxon>Goodeidae</taxon>
        <taxon>Ataeniobius</taxon>
    </lineage>
</organism>
<keyword evidence="1" id="KW-0479">Metal-binding</keyword>
<protein>
    <submittedName>
        <fullName evidence="8">Uncharacterized protein</fullName>
    </submittedName>
</protein>
<dbReference type="PANTHER" id="PTHR25465:SF32">
    <property type="entry name" value="BLOODTHIRSTY-RELATED GENE FAMILY, MEMBER 16 ISOFORM X1-RELATED"/>
    <property type="match status" value="1"/>
</dbReference>
<dbReference type="InterPro" id="IPR051051">
    <property type="entry name" value="E3_ubiq-ligase_TRIM/RNF"/>
</dbReference>
<evidence type="ECO:0000256" key="2">
    <source>
        <dbReference type="ARBA" id="ARBA00022771"/>
    </source>
</evidence>
<dbReference type="InterPro" id="IPR017907">
    <property type="entry name" value="Znf_RING_CS"/>
</dbReference>
<dbReference type="InterPro" id="IPR013083">
    <property type="entry name" value="Znf_RING/FYVE/PHD"/>
</dbReference>
<evidence type="ECO:0000256" key="1">
    <source>
        <dbReference type="ARBA" id="ARBA00022723"/>
    </source>
</evidence>
<evidence type="ECO:0000313" key="9">
    <source>
        <dbReference type="Proteomes" id="UP001345963"/>
    </source>
</evidence>
<dbReference type="SUPFAM" id="SSF57845">
    <property type="entry name" value="B-box zinc-binding domain"/>
    <property type="match status" value="1"/>
</dbReference>
<evidence type="ECO:0000256" key="3">
    <source>
        <dbReference type="ARBA" id="ARBA00022833"/>
    </source>
</evidence>
<dbReference type="InterPro" id="IPR058030">
    <property type="entry name" value="TRIM8/14/16/25/29/45/65_CC"/>
</dbReference>
<dbReference type="Proteomes" id="UP001345963">
    <property type="component" value="Unassembled WGS sequence"/>
</dbReference>
<feature type="coiled-coil region" evidence="5">
    <location>
        <begin position="221"/>
        <end position="255"/>
    </location>
</feature>
<dbReference type="EMBL" id="JAHUTI010021648">
    <property type="protein sequence ID" value="MED6239583.1"/>
    <property type="molecule type" value="Genomic_DNA"/>
</dbReference>
<keyword evidence="3" id="KW-0862">Zinc</keyword>
<evidence type="ECO:0000313" key="8">
    <source>
        <dbReference type="EMBL" id="MED6239583.1"/>
    </source>
</evidence>
<dbReference type="Gene3D" id="4.10.830.40">
    <property type="match status" value="1"/>
</dbReference>
<dbReference type="SMART" id="SM00184">
    <property type="entry name" value="RING"/>
    <property type="match status" value="1"/>
</dbReference>
<evidence type="ECO:0000256" key="5">
    <source>
        <dbReference type="SAM" id="Coils"/>
    </source>
</evidence>
<name>A0ABU7ANH2_9TELE</name>
<keyword evidence="2 4" id="KW-0863">Zinc-finger</keyword>
<dbReference type="SUPFAM" id="SSF57850">
    <property type="entry name" value="RING/U-box"/>
    <property type="match status" value="1"/>
</dbReference>
<dbReference type="Pfam" id="PF13445">
    <property type="entry name" value="zf-RING_UBOX"/>
    <property type="match status" value="1"/>
</dbReference>
<accession>A0ABU7ANH2</accession>
<keyword evidence="9" id="KW-1185">Reference proteome</keyword>
<dbReference type="PROSITE" id="PS50089">
    <property type="entry name" value="ZF_RING_2"/>
    <property type="match status" value="1"/>
</dbReference>
<dbReference type="PROSITE" id="PS00518">
    <property type="entry name" value="ZF_RING_1"/>
    <property type="match status" value="1"/>
</dbReference>
<evidence type="ECO:0000256" key="4">
    <source>
        <dbReference type="PROSITE-ProRule" id="PRU00024"/>
    </source>
</evidence>
<dbReference type="InterPro" id="IPR001841">
    <property type="entry name" value="Znf_RING"/>
</dbReference>
<reference evidence="8 9" key="1">
    <citation type="submission" date="2021-07" db="EMBL/GenBank/DDBJ databases">
        <authorList>
            <person name="Palmer J.M."/>
        </authorList>
    </citation>
    <scope>NUCLEOTIDE SEQUENCE [LARGE SCALE GENOMIC DNA]</scope>
    <source>
        <strain evidence="8 9">AT_MEX2019</strain>
        <tissue evidence="8">Muscle</tissue>
    </source>
</reference>
<feature type="domain" description="B box-type" evidence="7">
    <location>
        <begin position="134"/>
        <end position="174"/>
    </location>
</feature>